<accession>A0A9P3UMV3</accession>
<keyword evidence="1" id="KW-0067">ATP-binding</keyword>
<dbReference type="Pfam" id="PF13374">
    <property type="entry name" value="TPR_10"/>
    <property type="match status" value="8"/>
</dbReference>
<dbReference type="InterPro" id="IPR000719">
    <property type="entry name" value="Prot_kinase_dom"/>
</dbReference>
<dbReference type="Pfam" id="PF00069">
    <property type="entry name" value="Pkinase"/>
    <property type="match status" value="2"/>
</dbReference>
<feature type="compositionally biased region" description="Low complexity" evidence="2">
    <location>
        <begin position="954"/>
        <end position="969"/>
    </location>
</feature>
<feature type="domain" description="Protein kinase" evidence="3">
    <location>
        <begin position="761"/>
        <end position="1070"/>
    </location>
</feature>
<name>A0A9P3UMV3_LYOSH</name>
<feature type="region of interest" description="Disordered" evidence="2">
    <location>
        <begin position="1080"/>
        <end position="1125"/>
    </location>
</feature>
<keyword evidence="5" id="KW-1185">Reference proteome</keyword>
<feature type="binding site" evidence="1">
    <location>
        <position position="789"/>
    </location>
    <ligand>
        <name>ATP</name>
        <dbReference type="ChEBI" id="CHEBI:30616"/>
    </ligand>
</feature>
<evidence type="ECO:0000256" key="2">
    <source>
        <dbReference type="SAM" id="MobiDB-lite"/>
    </source>
</evidence>
<dbReference type="PROSITE" id="PS00107">
    <property type="entry name" value="PROTEIN_KINASE_ATP"/>
    <property type="match status" value="1"/>
</dbReference>
<dbReference type="EMBL" id="BRPK01000003">
    <property type="protein sequence ID" value="GLB36701.1"/>
    <property type="molecule type" value="Genomic_DNA"/>
</dbReference>
<dbReference type="Proteomes" id="UP001063166">
    <property type="component" value="Unassembled WGS sequence"/>
</dbReference>
<dbReference type="InterPro" id="IPR011990">
    <property type="entry name" value="TPR-like_helical_dom_sf"/>
</dbReference>
<proteinExistence type="predicted"/>
<gene>
    <name evidence="4" type="ORF">LshimejAT787_0309880</name>
</gene>
<feature type="region of interest" description="Disordered" evidence="2">
    <location>
        <begin position="1704"/>
        <end position="1734"/>
    </location>
</feature>
<protein>
    <recommendedName>
        <fullName evidence="3">Protein kinase domain-containing protein</fullName>
    </recommendedName>
</protein>
<evidence type="ECO:0000256" key="1">
    <source>
        <dbReference type="PROSITE-ProRule" id="PRU10141"/>
    </source>
</evidence>
<feature type="region of interest" description="Disordered" evidence="2">
    <location>
        <begin position="1247"/>
        <end position="1347"/>
    </location>
</feature>
<comment type="caution">
    <text evidence="4">The sequence shown here is derived from an EMBL/GenBank/DDBJ whole genome shotgun (WGS) entry which is preliminary data.</text>
</comment>
<dbReference type="InterPro" id="IPR008266">
    <property type="entry name" value="Tyr_kinase_AS"/>
</dbReference>
<dbReference type="PANTHER" id="PTHR46082:SF11">
    <property type="entry name" value="AAA+ ATPASE DOMAIN-CONTAINING PROTEIN-RELATED"/>
    <property type="match status" value="1"/>
</dbReference>
<dbReference type="SUPFAM" id="SSF56112">
    <property type="entry name" value="Protein kinase-like (PK-like)"/>
    <property type="match status" value="1"/>
</dbReference>
<feature type="compositionally biased region" description="Polar residues" evidence="2">
    <location>
        <begin position="1722"/>
        <end position="1734"/>
    </location>
</feature>
<dbReference type="InterPro" id="IPR017441">
    <property type="entry name" value="Protein_kinase_ATP_BS"/>
</dbReference>
<dbReference type="OrthoDB" id="4062651at2759"/>
<feature type="region of interest" description="Disordered" evidence="2">
    <location>
        <begin position="922"/>
        <end position="969"/>
    </location>
</feature>
<dbReference type="PROSITE" id="PS50011">
    <property type="entry name" value="PROTEIN_KINASE_DOM"/>
    <property type="match status" value="1"/>
</dbReference>
<dbReference type="PANTHER" id="PTHR46082">
    <property type="entry name" value="ATP/GTP-BINDING PROTEIN-RELATED"/>
    <property type="match status" value="1"/>
</dbReference>
<dbReference type="SUPFAM" id="SSF48452">
    <property type="entry name" value="TPR-like"/>
    <property type="match status" value="4"/>
</dbReference>
<evidence type="ECO:0000313" key="5">
    <source>
        <dbReference type="Proteomes" id="UP001063166"/>
    </source>
</evidence>
<dbReference type="GO" id="GO:0004672">
    <property type="term" value="F:protein kinase activity"/>
    <property type="evidence" value="ECO:0007669"/>
    <property type="project" value="InterPro"/>
</dbReference>
<reference evidence="4" key="1">
    <citation type="submission" date="2022-07" db="EMBL/GenBank/DDBJ databases">
        <title>The genome of Lyophyllum shimeji provides insight into the initial evolution of ectomycorrhizal fungal genome.</title>
        <authorList>
            <person name="Kobayashi Y."/>
            <person name="Shibata T."/>
            <person name="Hirakawa H."/>
            <person name="Shigenobu S."/>
            <person name="Nishiyama T."/>
            <person name="Yamada A."/>
            <person name="Hasebe M."/>
            <person name="Kawaguchi M."/>
        </authorList>
    </citation>
    <scope>NUCLEOTIDE SEQUENCE</scope>
    <source>
        <strain evidence="4">AT787</strain>
    </source>
</reference>
<sequence length="1734" mass="187612">MLARRKVLGEDHPDMLSSSAKLALTYQIQRRFKEVEKLGIEVMELKKRMLGKDHPDTLTSIANLASTYWSQGHFEVAERLDIVVVEARKRVLGKDHPDTLTSTATLASTYRSQGRFKEAERLDVEVVEARKRVLGEDHPDTLTSIANLASTYWSQGRFKEAERLDVEVVEARKRVLGEDHPDTLTSIATLAWTYQSQGHFKEAERLDVEVVEARKRVLGEDHPDTLTSIAALALTYRSQGCFKEAERLDVEVVEARKRVLGEDHPDTLTSIANLASTYQSQGHFKEAERLDVEVVEASKRVLGEDHPDTLTSIATLAWTYQSQGRFKEAERLDVEVVEARKRVLGEDHPDTLTSIAALASTYWTQGRFKEAERLDVEVVEARKRVLGEDHPDTLTSIATLAWTYQSQGRFKEAERLDVEVVEARKRVLGEDHPDTLTSIATLASTYRSQGRFKEAERLDVEVVEARKRVLGEDHPDTLTSIATLASTYRSQGRFKEAERLDVEVVEARKRVLGEDHPDTLTSIATLAWTYRSQGRFTEAERLEVEVVEASKRVLGKDHRDTLTSIATLASTYRSQGRFKEAERLEVEVGKDYPDTLTSIANLANMKRLYYSQPHLTSTDIPEEVQVTTDSLLQGPNAELAPWLSLEAPSGSSDGAAPTVATLIPPAGSGGFRRSLASAVHARLSPAAATVERLAQAPGTKSGGVLYGAQADMTMEIIGGTNLDRSFSDSSVSASPAVTLLSSFGSSGRPREDVEGDIVSSFTLGPVVGYGTSSTVRQAFPASGGIVAVKIINSHDHSEHGNAALARKRIEQEISIWSKLSHEHVLPLLSAVHTTFADYCFTIYCPSGTLLDLLKRDGSPALPWDDAGMIFKQVVKGLRYLHEDALVVHGDLTLENVLVDEAGSCRIGGFGMARKIGTRDDDDASAQSAFQVERTTEHRANTPVPEVSKRTRHPSISSSSRVSSSHSGISTDLKPGALPYAAPELLLQSPAGPSRPPRDIWALGVLLYSLLTGRLPFIDTFEPRLRLKILHGAYEVPLGVGRNARQVLHGCLQQSESTRWTIAMVEEVAWGLGFASDDDDEDDVSKLADVQEPQRGPGATKVHQHTTESSGTAAADGSPEFSEVDSASPHWYSVDSITADRAYAHVTSRVSEVRDALARLGYEGAYSLHAGFNEEVARLGHRQEEIYVVLDSTISGDVCGVLERVISPFPGIVYAPDETHFISTTTPKLTGITDGLTGLGLNDTMETRTATDGAATPGSSKDGGEAGYRSDKKGKGKATTNESERGQGRGDGGSREGDDDDIIRGGNGGGGGDNGGNGGGGGGGGGGGSDGEGSAKTDGDDHNPRMINIPFSSTLSLKPSEDADCPATKFTTTSCLDITINANHKATSPPPDSKWSGPWFGVDVTKLSISTRTATPELSSYTLGLSQIRVAACSGPTSIIQWSPDITHAEEDTVKAKKERNTTLGSWLTLSASPNARLGGTSSWTEGTEGVERRWQIMVHELGSSDGPTGASGYKGVQWQYAHNKNGGAFKGVTAESPKSKPSVVFGYDELPDRSMPLLEVTMVVYWSLYRANNGRSLLQSFPFRRSKDKDQAGKEIPPFLNLLHRVSVGVDLGKVGPGRSWVFNGDAEDERTVRGLAEAKVPIILKSLSTTAKNRGAPRTPSNALDLNCEILVRQAVQGRVASLTEGERAGALLLLPIPDGGTASSSLVLPTPPPSPRPPVQNTSELSLATARS</sequence>
<dbReference type="Gene3D" id="1.25.40.10">
    <property type="entry name" value="Tetratricopeptide repeat domain"/>
    <property type="match status" value="4"/>
</dbReference>
<evidence type="ECO:0000313" key="4">
    <source>
        <dbReference type="EMBL" id="GLB36701.1"/>
    </source>
</evidence>
<dbReference type="InterPro" id="IPR053137">
    <property type="entry name" value="NLR-like"/>
</dbReference>
<dbReference type="GO" id="GO:0005524">
    <property type="term" value="F:ATP binding"/>
    <property type="evidence" value="ECO:0007669"/>
    <property type="project" value="UniProtKB-UniRule"/>
</dbReference>
<evidence type="ECO:0000259" key="3">
    <source>
        <dbReference type="PROSITE" id="PS50011"/>
    </source>
</evidence>
<organism evidence="4 5">
    <name type="scientific">Lyophyllum shimeji</name>
    <name type="common">Hon-shimeji</name>
    <name type="synonym">Tricholoma shimeji</name>
    <dbReference type="NCBI Taxonomy" id="47721"/>
    <lineage>
        <taxon>Eukaryota</taxon>
        <taxon>Fungi</taxon>
        <taxon>Dikarya</taxon>
        <taxon>Basidiomycota</taxon>
        <taxon>Agaricomycotina</taxon>
        <taxon>Agaricomycetes</taxon>
        <taxon>Agaricomycetidae</taxon>
        <taxon>Agaricales</taxon>
        <taxon>Tricholomatineae</taxon>
        <taxon>Lyophyllaceae</taxon>
        <taxon>Lyophyllum</taxon>
    </lineage>
</organism>
<feature type="compositionally biased region" description="Gly residues" evidence="2">
    <location>
        <begin position="1304"/>
        <end position="1330"/>
    </location>
</feature>
<feature type="compositionally biased region" description="Pro residues" evidence="2">
    <location>
        <begin position="1711"/>
        <end position="1720"/>
    </location>
</feature>
<dbReference type="InterPro" id="IPR011009">
    <property type="entry name" value="Kinase-like_dom_sf"/>
</dbReference>
<dbReference type="Gene3D" id="1.10.510.10">
    <property type="entry name" value="Transferase(Phosphotransferase) domain 1"/>
    <property type="match status" value="1"/>
</dbReference>
<feature type="compositionally biased region" description="Basic and acidic residues" evidence="2">
    <location>
        <begin position="1332"/>
        <end position="1343"/>
    </location>
</feature>
<keyword evidence="1" id="KW-0547">Nucleotide-binding</keyword>
<dbReference type="Pfam" id="PF13424">
    <property type="entry name" value="TPR_12"/>
    <property type="match status" value="3"/>
</dbReference>
<dbReference type="PROSITE" id="PS00109">
    <property type="entry name" value="PROTEIN_KINASE_TYR"/>
    <property type="match status" value="1"/>
</dbReference>
<feature type="compositionally biased region" description="Basic and acidic residues" evidence="2">
    <location>
        <begin position="1261"/>
        <end position="1272"/>
    </location>
</feature>
<feature type="compositionally biased region" description="Basic and acidic residues" evidence="2">
    <location>
        <begin position="1281"/>
        <end position="1295"/>
    </location>
</feature>